<name>A0A7S2MY29_9STRA</name>
<feature type="domain" description="Bromo" evidence="6">
    <location>
        <begin position="17"/>
        <end position="89"/>
    </location>
</feature>
<feature type="domain" description="NET" evidence="7">
    <location>
        <begin position="114"/>
        <end position="198"/>
    </location>
</feature>
<dbReference type="AlphaFoldDB" id="A0A7S2MY29"/>
<dbReference type="SMART" id="SM00297">
    <property type="entry name" value="BROMO"/>
    <property type="match status" value="1"/>
</dbReference>
<gene>
    <name evidence="8" type="ORF">HTAM1171_LOCUS9581</name>
</gene>
<organism evidence="8">
    <name type="scientific">Helicotheca tamesis</name>
    <dbReference type="NCBI Taxonomy" id="374047"/>
    <lineage>
        <taxon>Eukaryota</taxon>
        <taxon>Sar</taxon>
        <taxon>Stramenopiles</taxon>
        <taxon>Ochrophyta</taxon>
        <taxon>Bacillariophyta</taxon>
        <taxon>Mediophyceae</taxon>
        <taxon>Lithodesmiophycidae</taxon>
        <taxon>Lithodesmiales</taxon>
        <taxon>Lithodesmiaceae</taxon>
        <taxon>Helicotheca</taxon>
    </lineage>
</organism>
<proteinExistence type="predicted"/>
<reference evidence="8" key="1">
    <citation type="submission" date="2021-01" db="EMBL/GenBank/DDBJ databases">
        <authorList>
            <person name="Corre E."/>
            <person name="Pelletier E."/>
            <person name="Niang G."/>
            <person name="Scheremetjew M."/>
            <person name="Finn R."/>
            <person name="Kale V."/>
            <person name="Holt S."/>
            <person name="Cochrane G."/>
            <person name="Meng A."/>
            <person name="Brown T."/>
            <person name="Cohen L."/>
        </authorList>
    </citation>
    <scope>NUCLEOTIDE SEQUENCE</scope>
    <source>
        <strain evidence="8">CCMP826</strain>
    </source>
</reference>
<dbReference type="Pfam" id="PF00439">
    <property type="entry name" value="Bromodomain"/>
    <property type="match status" value="1"/>
</dbReference>
<dbReference type="InterPro" id="IPR036427">
    <property type="entry name" value="Bromodomain-like_sf"/>
</dbReference>
<keyword evidence="3" id="KW-0804">Transcription</keyword>
<dbReference type="Gene3D" id="1.20.920.10">
    <property type="entry name" value="Bromodomain-like"/>
    <property type="match status" value="1"/>
</dbReference>
<evidence type="ECO:0000256" key="5">
    <source>
        <dbReference type="SAM" id="MobiDB-lite"/>
    </source>
</evidence>
<evidence type="ECO:0000256" key="1">
    <source>
        <dbReference type="ARBA" id="ARBA00023015"/>
    </source>
</evidence>
<dbReference type="Gene3D" id="1.20.1270.220">
    <property type="match status" value="1"/>
</dbReference>
<keyword evidence="1" id="KW-0805">Transcription regulation</keyword>
<sequence>MASPEWTAMSKLVAQIYAKGDAEPFRDPVDWKLLGLFDYPQIIKKPMDLGQVKRKIESGKYGTIHDAAEDVRLIWKNCMQYNADGSDFYILAKNMSRKFEDKFTKLLKDQGSAGESKTKNATEPTLEEKRSFARSLYKISKVELGIVITELDKKCPAALTKNSAEDEVEINVDHISPAVFHESMDYVKSCGAESGTGRKKKSSMSGSKPSKKARSS</sequence>
<evidence type="ECO:0000313" key="8">
    <source>
        <dbReference type="EMBL" id="CAD9508662.1"/>
    </source>
</evidence>
<evidence type="ECO:0000256" key="4">
    <source>
        <dbReference type="PROSITE-ProRule" id="PRU00035"/>
    </source>
</evidence>
<dbReference type="PRINTS" id="PR00503">
    <property type="entry name" value="BROMODOMAIN"/>
</dbReference>
<dbReference type="PROSITE" id="PS50014">
    <property type="entry name" value="BROMODOMAIN_2"/>
    <property type="match status" value="1"/>
</dbReference>
<accession>A0A7S2MY29</accession>
<dbReference type="InterPro" id="IPR001487">
    <property type="entry name" value="Bromodomain"/>
</dbReference>
<dbReference type="EMBL" id="HBGV01015547">
    <property type="protein sequence ID" value="CAD9508662.1"/>
    <property type="molecule type" value="Transcribed_RNA"/>
</dbReference>
<evidence type="ECO:0008006" key="9">
    <source>
        <dbReference type="Google" id="ProtNLM"/>
    </source>
</evidence>
<feature type="region of interest" description="Disordered" evidence="5">
    <location>
        <begin position="191"/>
        <end position="216"/>
    </location>
</feature>
<keyword evidence="2 4" id="KW-0103">Bromodomain</keyword>
<evidence type="ECO:0000256" key="3">
    <source>
        <dbReference type="ARBA" id="ARBA00023163"/>
    </source>
</evidence>
<dbReference type="Pfam" id="PF17035">
    <property type="entry name" value="BET"/>
    <property type="match status" value="1"/>
</dbReference>
<dbReference type="SUPFAM" id="SSF47370">
    <property type="entry name" value="Bromodomain"/>
    <property type="match status" value="1"/>
</dbReference>
<evidence type="ECO:0000259" key="6">
    <source>
        <dbReference type="PROSITE" id="PS50014"/>
    </source>
</evidence>
<dbReference type="InterPro" id="IPR027353">
    <property type="entry name" value="NET_dom"/>
</dbReference>
<dbReference type="PROSITE" id="PS51525">
    <property type="entry name" value="NET"/>
    <property type="match status" value="1"/>
</dbReference>
<dbReference type="PANTHER" id="PTHR45926">
    <property type="entry name" value="OSJNBA0053K19.4 PROTEIN"/>
    <property type="match status" value="1"/>
</dbReference>
<evidence type="ECO:0000256" key="2">
    <source>
        <dbReference type="ARBA" id="ARBA00023117"/>
    </source>
</evidence>
<dbReference type="InterPro" id="IPR038336">
    <property type="entry name" value="NET_sf"/>
</dbReference>
<protein>
    <recommendedName>
        <fullName evidence="9">Bromo domain-containing protein</fullName>
    </recommendedName>
</protein>
<evidence type="ECO:0000259" key="7">
    <source>
        <dbReference type="PROSITE" id="PS51525"/>
    </source>
</evidence>